<dbReference type="Pfam" id="PF02843">
    <property type="entry name" value="GARS_C"/>
    <property type="match status" value="1"/>
</dbReference>
<dbReference type="Gene3D" id="3.30.470.20">
    <property type="entry name" value="ATP-grasp fold, B domain"/>
    <property type="match status" value="1"/>
</dbReference>
<evidence type="ECO:0000313" key="17">
    <source>
        <dbReference type="EMBL" id="ORZ30577.1"/>
    </source>
</evidence>
<dbReference type="EMBL" id="MCFL01000081">
    <property type="protein sequence ID" value="ORZ30577.1"/>
    <property type="molecule type" value="Genomic_DNA"/>
</dbReference>
<dbReference type="InterPro" id="IPR011761">
    <property type="entry name" value="ATP-grasp"/>
</dbReference>
<dbReference type="AlphaFoldDB" id="A0A1Y2H7J4"/>
<comment type="catalytic activity">
    <reaction evidence="14">
        <text>2-formamido-N(1)-(5-O-phospho-beta-D-ribosyl)acetamidine + ATP = 5-amino-1-(5-phospho-beta-D-ribosyl)imidazole + ADP + phosphate + H(+)</text>
        <dbReference type="Rhea" id="RHEA:23032"/>
        <dbReference type="ChEBI" id="CHEBI:15378"/>
        <dbReference type="ChEBI" id="CHEBI:30616"/>
        <dbReference type="ChEBI" id="CHEBI:43474"/>
        <dbReference type="ChEBI" id="CHEBI:137981"/>
        <dbReference type="ChEBI" id="CHEBI:147287"/>
        <dbReference type="ChEBI" id="CHEBI:456216"/>
        <dbReference type="EC" id="6.3.3.1"/>
    </reaction>
</comment>
<dbReference type="GO" id="GO:0004641">
    <property type="term" value="F:phosphoribosylformylglycinamidine cyclo-ligase activity"/>
    <property type="evidence" value="ECO:0007669"/>
    <property type="project" value="UniProtKB-EC"/>
</dbReference>
<keyword evidence="4" id="KW-0436">Ligase</keyword>
<dbReference type="PROSITE" id="PS50975">
    <property type="entry name" value="ATP_GRASP"/>
    <property type="match status" value="1"/>
</dbReference>
<dbReference type="Pfam" id="PF00586">
    <property type="entry name" value="AIRS"/>
    <property type="match status" value="1"/>
</dbReference>
<evidence type="ECO:0000256" key="3">
    <source>
        <dbReference type="ARBA" id="ARBA00007423"/>
    </source>
</evidence>
<dbReference type="PANTHER" id="PTHR10520">
    <property type="entry name" value="TRIFUNCTIONAL PURINE BIOSYNTHETIC PROTEIN ADENOSINE-3-RELATED"/>
    <property type="match status" value="1"/>
</dbReference>
<dbReference type="InterPro" id="IPR036676">
    <property type="entry name" value="PurM-like_C_sf"/>
</dbReference>
<protein>
    <submittedName>
        <fullName evidence="17">Phosphoribosylglycinamide synthetase</fullName>
    </submittedName>
</protein>
<dbReference type="SMART" id="SM01209">
    <property type="entry name" value="GARS_A"/>
    <property type="match status" value="1"/>
</dbReference>
<dbReference type="SUPFAM" id="SSF55326">
    <property type="entry name" value="PurM N-terminal domain-like"/>
    <property type="match status" value="1"/>
</dbReference>
<dbReference type="SUPFAM" id="SSF56059">
    <property type="entry name" value="Glutathione synthetase ATP-binding domain-like"/>
    <property type="match status" value="1"/>
</dbReference>
<dbReference type="InterPro" id="IPR016185">
    <property type="entry name" value="PreATP-grasp_dom_sf"/>
</dbReference>
<keyword evidence="5" id="KW-0479">Metal-binding</keyword>
<dbReference type="InterPro" id="IPR004733">
    <property type="entry name" value="PurM_cligase"/>
</dbReference>
<keyword evidence="9" id="KW-0464">Manganese</keyword>
<dbReference type="InterPro" id="IPR011054">
    <property type="entry name" value="Rudment_hybrid_motif"/>
</dbReference>
<dbReference type="InterPro" id="IPR037123">
    <property type="entry name" value="PRibGlycinamide_synth_C_sf"/>
</dbReference>
<name>A0A1Y2H7J4_9FUNG</name>
<comment type="caution">
    <text evidence="17">The sequence shown here is derived from an EMBL/GenBank/DDBJ whole genome shotgun (WGS) entry which is preliminary data.</text>
</comment>
<evidence type="ECO:0000256" key="1">
    <source>
        <dbReference type="ARBA" id="ARBA00004686"/>
    </source>
</evidence>
<dbReference type="GO" id="GO:0005524">
    <property type="term" value="F:ATP binding"/>
    <property type="evidence" value="ECO:0007669"/>
    <property type="project" value="UniProtKB-UniRule"/>
</dbReference>
<evidence type="ECO:0000256" key="6">
    <source>
        <dbReference type="ARBA" id="ARBA00022741"/>
    </source>
</evidence>
<evidence type="ECO:0000256" key="7">
    <source>
        <dbReference type="ARBA" id="ARBA00022755"/>
    </source>
</evidence>
<dbReference type="HAMAP" id="MF_00741">
    <property type="entry name" value="AIRS"/>
    <property type="match status" value="1"/>
</dbReference>
<dbReference type="FunFam" id="3.40.50.20:FF:000006">
    <property type="entry name" value="Phosphoribosylamine--glycine ligase, chloroplastic"/>
    <property type="match status" value="1"/>
</dbReference>
<dbReference type="NCBIfam" id="TIGR00878">
    <property type="entry name" value="purM"/>
    <property type="match status" value="1"/>
</dbReference>
<comment type="pathway">
    <text evidence="1">Purine metabolism; IMP biosynthesis via de novo pathway; 5-amino-1-(5-phospho-D-ribosyl)imidazole from N(2)-formyl-N(1)-(5-phospho-D-ribosyl)glycinamide: step 2/2.</text>
</comment>
<dbReference type="InterPro" id="IPR036921">
    <property type="entry name" value="PurM-like_N_sf"/>
</dbReference>
<evidence type="ECO:0000256" key="15">
    <source>
        <dbReference type="PROSITE-ProRule" id="PRU00409"/>
    </source>
</evidence>
<dbReference type="GO" id="GO:0004637">
    <property type="term" value="F:phosphoribosylamine-glycine ligase activity"/>
    <property type="evidence" value="ECO:0007669"/>
    <property type="project" value="UniProtKB-EC"/>
</dbReference>
<dbReference type="InterPro" id="IPR010918">
    <property type="entry name" value="PurM-like_C_dom"/>
</dbReference>
<comment type="pathway">
    <text evidence="2">Purine metabolism; IMP biosynthesis via de novo pathway; N(1)-(5-phospho-D-ribosyl)glycinamide from 5-phospho-alpha-D-ribose 1-diphosphate: step 2/2.</text>
</comment>
<keyword evidence="8 15" id="KW-0067">ATP-binding</keyword>
<dbReference type="Pfam" id="PF01071">
    <property type="entry name" value="GARS_A"/>
    <property type="match status" value="1"/>
</dbReference>
<comment type="catalytic activity">
    <reaction evidence="13">
        <text>5-phospho-beta-D-ribosylamine + glycine + ATP = N(1)-(5-phospho-beta-D-ribosyl)glycinamide + ADP + phosphate + H(+)</text>
        <dbReference type="Rhea" id="RHEA:17453"/>
        <dbReference type="ChEBI" id="CHEBI:15378"/>
        <dbReference type="ChEBI" id="CHEBI:30616"/>
        <dbReference type="ChEBI" id="CHEBI:43474"/>
        <dbReference type="ChEBI" id="CHEBI:57305"/>
        <dbReference type="ChEBI" id="CHEBI:58681"/>
        <dbReference type="ChEBI" id="CHEBI:143788"/>
        <dbReference type="ChEBI" id="CHEBI:456216"/>
        <dbReference type="EC" id="6.3.4.13"/>
    </reaction>
</comment>
<dbReference type="InterPro" id="IPR020559">
    <property type="entry name" value="PRibGlycinamide_synth_CS"/>
</dbReference>
<dbReference type="Proteomes" id="UP000193411">
    <property type="component" value="Unassembled WGS sequence"/>
</dbReference>
<dbReference type="HAMAP" id="MF_00138">
    <property type="entry name" value="GARS"/>
    <property type="match status" value="1"/>
</dbReference>
<evidence type="ECO:0000256" key="4">
    <source>
        <dbReference type="ARBA" id="ARBA00022598"/>
    </source>
</evidence>
<evidence type="ECO:0000313" key="18">
    <source>
        <dbReference type="Proteomes" id="UP000193411"/>
    </source>
</evidence>
<evidence type="ECO:0000256" key="2">
    <source>
        <dbReference type="ARBA" id="ARBA00005174"/>
    </source>
</evidence>
<evidence type="ECO:0000256" key="11">
    <source>
        <dbReference type="ARBA" id="ARBA00029388"/>
    </source>
</evidence>
<dbReference type="FunFam" id="3.90.600.10:FF:000001">
    <property type="entry name" value="Trifunctional purine biosynthetic protein adenosine-3"/>
    <property type="match status" value="1"/>
</dbReference>
<dbReference type="InterPro" id="IPR016188">
    <property type="entry name" value="PurM-like_N"/>
</dbReference>
<dbReference type="Pfam" id="PF02769">
    <property type="entry name" value="AIRS_C"/>
    <property type="match status" value="1"/>
</dbReference>
<gene>
    <name evidence="17" type="ORF">BCR44DRAFT_49122</name>
</gene>
<keyword evidence="7" id="KW-0658">Purine biosynthesis</keyword>
<dbReference type="PANTHER" id="PTHR10520:SF12">
    <property type="entry name" value="TRIFUNCTIONAL PURINE BIOSYNTHETIC PROTEIN ADENOSINE-3"/>
    <property type="match status" value="1"/>
</dbReference>
<comment type="similarity">
    <text evidence="12">In the C-terminal section; belongs to the AIR synthase family.</text>
</comment>
<dbReference type="GO" id="GO:0005829">
    <property type="term" value="C:cytosol"/>
    <property type="evidence" value="ECO:0007669"/>
    <property type="project" value="TreeGrafter"/>
</dbReference>
<keyword evidence="6 15" id="KW-0547">Nucleotide-binding</keyword>
<dbReference type="GO" id="GO:0006189">
    <property type="term" value="P:'de novo' IMP biosynthetic process"/>
    <property type="evidence" value="ECO:0007669"/>
    <property type="project" value="UniProtKB-UniPathway"/>
</dbReference>
<accession>A0A1Y2H7J4</accession>
<dbReference type="STRING" id="765915.A0A1Y2H7J4"/>
<dbReference type="PROSITE" id="PS00184">
    <property type="entry name" value="GARS"/>
    <property type="match status" value="1"/>
</dbReference>
<dbReference type="Gene3D" id="3.30.1330.10">
    <property type="entry name" value="PurM-like, N-terminal domain"/>
    <property type="match status" value="1"/>
</dbReference>
<organism evidence="17 18">
    <name type="scientific">Catenaria anguillulae PL171</name>
    <dbReference type="NCBI Taxonomy" id="765915"/>
    <lineage>
        <taxon>Eukaryota</taxon>
        <taxon>Fungi</taxon>
        <taxon>Fungi incertae sedis</taxon>
        <taxon>Blastocladiomycota</taxon>
        <taxon>Blastocladiomycetes</taxon>
        <taxon>Blastocladiales</taxon>
        <taxon>Catenariaceae</taxon>
        <taxon>Catenaria</taxon>
    </lineage>
</organism>
<evidence type="ECO:0000259" key="16">
    <source>
        <dbReference type="PROSITE" id="PS50975"/>
    </source>
</evidence>
<feature type="domain" description="ATP-grasp" evidence="16">
    <location>
        <begin position="121"/>
        <end position="327"/>
    </location>
</feature>
<reference evidence="17 18" key="1">
    <citation type="submission" date="2016-07" db="EMBL/GenBank/DDBJ databases">
        <title>Pervasive Adenine N6-methylation of Active Genes in Fungi.</title>
        <authorList>
            <consortium name="DOE Joint Genome Institute"/>
            <person name="Mondo S.J."/>
            <person name="Dannebaum R.O."/>
            <person name="Kuo R.C."/>
            <person name="Labutti K."/>
            <person name="Haridas S."/>
            <person name="Kuo A."/>
            <person name="Salamov A."/>
            <person name="Ahrendt S.R."/>
            <person name="Lipzen A."/>
            <person name="Sullivan W."/>
            <person name="Andreopoulos W.B."/>
            <person name="Clum A."/>
            <person name="Lindquist E."/>
            <person name="Daum C."/>
            <person name="Ramamoorthy G.K."/>
            <person name="Gryganskyi A."/>
            <person name="Culley D."/>
            <person name="Magnuson J.K."/>
            <person name="James T.Y."/>
            <person name="O'Malley M.A."/>
            <person name="Stajich J.E."/>
            <person name="Spatafora J.W."/>
            <person name="Visel A."/>
            <person name="Grigoriev I.V."/>
        </authorList>
    </citation>
    <scope>NUCLEOTIDE SEQUENCE [LARGE SCALE GENOMIC DNA]</scope>
    <source>
        <strain evidence="17 18">PL171</strain>
    </source>
</reference>
<keyword evidence="10" id="KW-0511">Multifunctional enzyme</keyword>
<evidence type="ECO:0000256" key="12">
    <source>
        <dbReference type="ARBA" id="ARBA00029444"/>
    </source>
</evidence>
<keyword evidence="18" id="KW-1185">Reference proteome</keyword>
<dbReference type="GO" id="GO:0046872">
    <property type="term" value="F:metal ion binding"/>
    <property type="evidence" value="ECO:0007669"/>
    <property type="project" value="UniProtKB-KW"/>
</dbReference>
<dbReference type="SUPFAM" id="SSF56042">
    <property type="entry name" value="PurM C-terminal domain-like"/>
    <property type="match status" value="1"/>
</dbReference>
<dbReference type="Gene3D" id="3.90.650.10">
    <property type="entry name" value="PurM-like C-terminal domain"/>
    <property type="match status" value="1"/>
</dbReference>
<dbReference type="InterPro" id="IPR020562">
    <property type="entry name" value="PRibGlycinamide_synth_N"/>
</dbReference>
<dbReference type="InterPro" id="IPR000115">
    <property type="entry name" value="PRibGlycinamide_synth"/>
</dbReference>
<dbReference type="UniPathway" id="UPA00074">
    <property type="reaction ID" value="UER00125"/>
</dbReference>
<dbReference type="FunFam" id="3.30.470.20:FF:000018">
    <property type="entry name" value="Trifunctional purine biosynthetic protein adenosine-3"/>
    <property type="match status" value="1"/>
</dbReference>
<dbReference type="CDD" id="cd02196">
    <property type="entry name" value="PurM"/>
    <property type="match status" value="1"/>
</dbReference>
<dbReference type="Gene3D" id="3.30.1490.20">
    <property type="entry name" value="ATP-grasp fold, A domain"/>
    <property type="match status" value="1"/>
</dbReference>
<evidence type="ECO:0000256" key="13">
    <source>
        <dbReference type="ARBA" id="ARBA00047843"/>
    </source>
</evidence>
<dbReference type="OrthoDB" id="2018833at2759"/>
<evidence type="ECO:0000256" key="5">
    <source>
        <dbReference type="ARBA" id="ARBA00022723"/>
    </source>
</evidence>
<dbReference type="Pfam" id="PF02844">
    <property type="entry name" value="GARS_N"/>
    <property type="match status" value="1"/>
</dbReference>
<evidence type="ECO:0000256" key="8">
    <source>
        <dbReference type="ARBA" id="ARBA00022840"/>
    </source>
</evidence>
<dbReference type="FunFam" id="3.90.650.10:FF:000019">
    <property type="entry name" value="Trifunctional purine biosynthetic protein adenosine-3"/>
    <property type="match status" value="1"/>
</dbReference>
<dbReference type="Gene3D" id="3.40.50.20">
    <property type="match status" value="1"/>
</dbReference>
<dbReference type="SUPFAM" id="SSF52440">
    <property type="entry name" value="PreATP-grasp domain"/>
    <property type="match status" value="1"/>
</dbReference>
<comment type="function">
    <text evidence="11">Catalyzes the second and fifth step in the 'de novo' purine biosynthesis pathway; contains phosphoribosylamine--glycine ligase (GARS) and phosphoribosylformylglycinamidine cyclo-ligase (AIRS) activities.</text>
</comment>
<proteinExistence type="inferred from homology"/>
<evidence type="ECO:0000256" key="14">
    <source>
        <dbReference type="ARBA" id="ARBA00049057"/>
    </source>
</evidence>
<dbReference type="FunFam" id="3.30.1330.10:FF:000001">
    <property type="entry name" value="Phosphoribosylformylglycinamidine cyclo-ligase"/>
    <property type="match status" value="1"/>
</dbReference>
<dbReference type="SMART" id="SM01210">
    <property type="entry name" value="GARS_C"/>
    <property type="match status" value="1"/>
</dbReference>
<dbReference type="InterPro" id="IPR013815">
    <property type="entry name" value="ATP_grasp_subdomain_1"/>
</dbReference>
<dbReference type="GO" id="GO:0046084">
    <property type="term" value="P:adenine biosynthetic process"/>
    <property type="evidence" value="ECO:0007669"/>
    <property type="project" value="TreeGrafter"/>
</dbReference>
<dbReference type="InterPro" id="IPR020560">
    <property type="entry name" value="PRibGlycinamide_synth_C-dom"/>
</dbReference>
<evidence type="ECO:0000256" key="9">
    <source>
        <dbReference type="ARBA" id="ARBA00023211"/>
    </source>
</evidence>
<dbReference type="SUPFAM" id="SSF51246">
    <property type="entry name" value="Rudiment single hybrid motif"/>
    <property type="match status" value="1"/>
</dbReference>
<evidence type="ECO:0000256" key="10">
    <source>
        <dbReference type="ARBA" id="ARBA00023268"/>
    </source>
</evidence>
<sequence>MPFTLPANSLTVLLVGSGGREHALAWKLAQSPLVKHIYVAPGNGGTATLDPSKVSNVADIKETQIDALVAFASSKGVNLVVVGPEVPLVMGIADKCQSAGIACFGPSAFAAQLEGSKAFSKDFMHRHGIPTAGYKTCKSVDEAVAYIEACKFDRVVVKASGLAAGKGVIVPETKAEAISAVKELKAGMGEAANEIVIEEFLAGSELSVLALSDGHSVFLLPAAQDHKRALDNDLGPNTGGMGAYAPAPLGTPAVLESIRTRVIQPAIDGIRKEGHPFVGVLYAGLMVDDKAQVKTLEFNVRFGDPETQVVVPLIDGDLALAMVACTRGCLDAVAGQLGVKQGIAACTVVAASKGYPGTYAKGVAMTVAAADKLDAGVTVFHAGTQRTSDGKLVTSGGRVLAVTGVADSLKAAVDKAYGVINKGQVHFDGMHFRKDIAHRALAVTAKAAGVSYADAGVSIDAGNDLVDTIKPYVRATRRPGADAEIGGFGGLFDLSAAGYNTNETLLVSATDGVGTKLKVALAVGVHDSIGIDLVAMNVNDLVVQGAEPLLFLDYYACGKLDVAVAADVVKGIAKGCEMAGCALVGGETAEMPSMYSHGDYDVAGFTVGAVTRAHLLPRLDDMKSGDVLLALPSSGVHSNGYSLVRHIVERVAGLSYASPCPWDATKPSIGHALLEPTRIYVKSLMPVIRGDVIKGMAHITGGGLPENLPRVLPAHLKAKIDGQSWVPPAVFKWLRETGNVAAKEMLRTFNCGIGMVIVVAEDKVSEAVRLLKEQGEQVLTIGKLVERVGGDKDEHVEVVGF</sequence>
<dbReference type="NCBIfam" id="TIGR00877">
    <property type="entry name" value="purD"/>
    <property type="match status" value="1"/>
</dbReference>
<dbReference type="Gene3D" id="3.90.600.10">
    <property type="entry name" value="Phosphoribosylglycinamide synthetase, C-terminal domain"/>
    <property type="match status" value="1"/>
</dbReference>
<comment type="similarity">
    <text evidence="3">In the N-terminal section; belongs to the GARS family.</text>
</comment>
<dbReference type="InterPro" id="IPR020561">
    <property type="entry name" value="PRibGlycinamid_synth_ATP-grasp"/>
</dbReference>